<dbReference type="SMART" id="SM00086">
    <property type="entry name" value="PAC"/>
    <property type="match status" value="1"/>
</dbReference>
<dbReference type="PRINTS" id="PR00344">
    <property type="entry name" value="BCTRLSENSOR"/>
</dbReference>
<dbReference type="InterPro" id="IPR000700">
    <property type="entry name" value="PAS-assoc_C"/>
</dbReference>
<evidence type="ECO:0000259" key="11">
    <source>
        <dbReference type="PROSITE" id="PS50109"/>
    </source>
</evidence>
<dbReference type="EC" id="2.7.13.3" evidence="2"/>
<dbReference type="GO" id="GO:0030295">
    <property type="term" value="F:protein kinase activator activity"/>
    <property type="evidence" value="ECO:0007669"/>
    <property type="project" value="TreeGrafter"/>
</dbReference>
<keyword evidence="3" id="KW-0597">Phosphoprotein</keyword>
<dbReference type="InterPro" id="IPR003594">
    <property type="entry name" value="HATPase_dom"/>
</dbReference>
<dbReference type="EMBL" id="CP021056">
    <property type="protein sequence ID" value="QXE26559.1"/>
    <property type="molecule type" value="Genomic_DNA"/>
</dbReference>
<evidence type="ECO:0000256" key="7">
    <source>
        <dbReference type="ARBA" id="ARBA00023136"/>
    </source>
</evidence>
<dbReference type="Proteomes" id="UP000683511">
    <property type="component" value="Chromosome"/>
</dbReference>
<dbReference type="SUPFAM" id="SSF47384">
    <property type="entry name" value="Homodimeric domain of signal transducing histidine kinase"/>
    <property type="match status" value="1"/>
</dbReference>
<dbReference type="SMART" id="SM00387">
    <property type="entry name" value="HATPase_c"/>
    <property type="match status" value="1"/>
</dbReference>
<dbReference type="KEGG" id="rsin:B6N60_05292"/>
<keyword evidence="4" id="KW-0808">Transferase</keyword>
<evidence type="ECO:0000256" key="1">
    <source>
        <dbReference type="ARBA" id="ARBA00000085"/>
    </source>
</evidence>
<evidence type="ECO:0000256" key="10">
    <source>
        <dbReference type="SAM" id="Phobius"/>
    </source>
</evidence>
<dbReference type="GO" id="GO:0000156">
    <property type="term" value="F:phosphorelay response regulator activity"/>
    <property type="evidence" value="ECO:0007669"/>
    <property type="project" value="TreeGrafter"/>
</dbReference>
<evidence type="ECO:0000259" key="12">
    <source>
        <dbReference type="PROSITE" id="PS50113"/>
    </source>
</evidence>
<evidence type="ECO:0000256" key="6">
    <source>
        <dbReference type="ARBA" id="ARBA00023012"/>
    </source>
</evidence>
<sequence length="479" mass="55497">MMVTTGIVIYALHKQVISVENAIFVQACIHLFILLAVIWVNARYVNFLVQTHCLLKQVLYQLLSTYLVYANFNFAHQNINHECLRLNSQKLNKTNLQQCSFPDSKLCYIGAWFQELANNIHEVFHIVSADLTRTLYISPSYQEVWGRSCEGLYENTKSWLESIYIEDQERLVKACDRLIHGLPLLEEYRIVRPNGDIRWIFTRLFPIYNQSGEIIRHVGISEDLTDQKQAEIEIRELNEKLEQGVQQRTAELITANQELESFSYSVSHDLRSPLRSIDGFSKALLERYQEQLDEKGKHYLQRIRASTKRMSELIDDLLLLSQVTRSQIRRTQVNLSAIAQEIVQELSENYPERRVNWQIAPNLIVEGDRRLLRIVVENLLNNAWKFTTGQITSQIEFNCLTLDSPEGSYLAYFVHDNGVGFDEAYASRLFQPFQRLHTTDEFPGTGIGLATVQRIIHRHGGHVWANGIVNKGAIFYFTL</sequence>
<dbReference type="Gene3D" id="3.30.565.10">
    <property type="entry name" value="Histidine kinase-like ATPase, C-terminal domain"/>
    <property type="match status" value="1"/>
</dbReference>
<evidence type="ECO:0000256" key="4">
    <source>
        <dbReference type="ARBA" id="ARBA00022679"/>
    </source>
</evidence>
<dbReference type="InterPro" id="IPR013655">
    <property type="entry name" value="PAS_fold_3"/>
</dbReference>
<protein>
    <recommendedName>
        <fullName evidence="2">histidine kinase</fullName>
        <ecNumber evidence="2">2.7.13.3</ecNumber>
    </recommendedName>
</protein>
<evidence type="ECO:0000256" key="3">
    <source>
        <dbReference type="ARBA" id="ARBA00022553"/>
    </source>
</evidence>
<keyword evidence="5 13" id="KW-0418">Kinase</keyword>
<evidence type="ECO:0000256" key="2">
    <source>
        <dbReference type="ARBA" id="ARBA00012438"/>
    </source>
</evidence>
<dbReference type="InterPro" id="IPR036097">
    <property type="entry name" value="HisK_dim/P_sf"/>
</dbReference>
<dbReference type="CDD" id="cd00130">
    <property type="entry name" value="PAS"/>
    <property type="match status" value="1"/>
</dbReference>
<dbReference type="SUPFAM" id="SSF55785">
    <property type="entry name" value="PYP-like sensor domain (PAS domain)"/>
    <property type="match status" value="1"/>
</dbReference>
<keyword evidence="10" id="KW-1133">Transmembrane helix</keyword>
<dbReference type="GO" id="GO:0016020">
    <property type="term" value="C:membrane"/>
    <property type="evidence" value="ECO:0007669"/>
    <property type="project" value="UniProtKB-SubCell"/>
</dbReference>
<dbReference type="FunFam" id="1.10.287.130:FF:000070">
    <property type="entry name" value="Histidine kinase sensor protein"/>
    <property type="match status" value="1"/>
</dbReference>
<dbReference type="FunFam" id="3.30.565.10:FF:000006">
    <property type="entry name" value="Sensor histidine kinase WalK"/>
    <property type="match status" value="1"/>
</dbReference>
<keyword evidence="10" id="KW-0812">Transmembrane</keyword>
<dbReference type="PROSITE" id="PS50109">
    <property type="entry name" value="HIS_KIN"/>
    <property type="match status" value="1"/>
</dbReference>
<dbReference type="SMART" id="SM00388">
    <property type="entry name" value="HisKA"/>
    <property type="match status" value="1"/>
</dbReference>
<keyword evidence="6" id="KW-0902">Two-component regulatory system</keyword>
<dbReference type="PROSITE" id="PS50113">
    <property type="entry name" value="PAC"/>
    <property type="match status" value="1"/>
</dbReference>
<keyword evidence="7 10" id="KW-0472">Membrane</keyword>
<dbReference type="InterPro" id="IPR050351">
    <property type="entry name" value="BphY/WalK/GraS-like"/>
</dbReference>
<accession>A0A975TDD0</accession>
<name>A0A975TDD0_9NOST</name>
<dbReference type="InterPro" id="IPR000014">
    <property type="entry name" value="PAS"/>
</dbReference>
<feature type="domain" description="Histidine kinase" evidence="11">
    <location>
        <begin position="265"/>
        <end position="479"/>
    </location>
</feature>
<dbReference type="InterPro" id="IPR005467">
    <property type="entry name" value="His_kinase_dom"/>
</dbReference>
<dbReference type="NCBIfam" id="TIGR00229">
    <property type="entry name" value="sensory_box"/>
    <property type="match status" value="1"/>
</dbReference>
<evidence type="ECO:0000256" key="5">
    <source>
        <dbReference type="ARBA" id="ARBA00022777"/>
    </source>
</evidence>
<dbReference type="InterPro" id="IPR003661">
    <property type="entry name" value="HisK_dim/P_dom"/>
</dbReference>
<gene>
    <name evidence="13" type="ORF">B6N60_05292</name>
</gene>
<dbReference type="AlphaFoldDB" id="A0A975TDD0"/>
<dbReference type="PANTHER" id="PTHR42878:SF15">
    <property type="entry name" value="BACTERIOPHYTOCHROME"/>
    <property type="match status" value="1"/>
</dbReference>
<organism evidence="13 14">
    <name type="scientific">Richelia sinica FACHB-800</name>
    <dbReference type="NCBI Taxonomy" id="1357546"/>
    <lineage>
        <taxon>Bacteria</taxon>
        <taxon>Bacillati</taxon>
        <taxon>Cyanobacteriota</taxon>
        <taxon>Cyanophyceae</taxon>
        <taxon>Nostocales</taxon>
        <taxon>Nostocaceae</taxon>
        <taxon>Richelia</taxon>
    </lineage>
</organism>
<dbReference type="InterPro" id="IPR035965">
    <property type="entry name" value="PAS-like_dom_sf"/>
</dbReference>
<dbReference type="PANTHER" id="PTHR42878">
    <property type="entry name" value="TWO-COMPONENT HISTIDINE KINASE"/>
    <property type="match status" value="1"/>
</dbReference>
<dbReference type="Pfam" id="PF08447">
    <property type="entry name" value="PAS_3"/>
    <property type="match status" value="1"/>
</dbReference>
<dbReference type="GO" id="GO:0000155">
    <property type="term" value="F:phosphorelay sensor kinase activity"/>
    <property type="evidence" value="ECO:0007669"/>
    <property type="project" value="InterPro"/>
</dbReference>
<comment type="function">
    <text evidence="8">Photoreceptor which exists in two forms that are reversibly interconvertible by light: the R form that absorbs maximally in the red region of the spectrum and the FR form that absorbs maximally in the far-red region.</text>
</comment>
<dbReference type="Gene3D" id="1.10.287.130">
    <property type="match status" value="1"/>
</dbReference>
<feature type="coiled-coil region" evidence="9">
    <location>
        <begin position="220"/>
        <end position="247"/>
    </location>
</feature>
<feature type="transmembrane region" description="Helical" evidence="10">
    <location>
        <begin position="21"/>
        <end position="40"/>
    </location>
</feature>
<evidence type="ECO:0000256" key="8">
    <source>
        <dbReference type="ARBA" id="ARBA00055745"/>
    </source>
</evidence>
<feature type="domain" description="PAC" evidence="12">
    <location>
        <begin position="184"/>
        <end position="236"/>
    </location>
</feature>
<dbReference type="Pfam" id="PF00512">
    <property type="entry name" value="HisKA"/>
    <property type="match status" value="1"/>
</dbReference>
<evidence type="ECO:0000313" key="13">
    <source>
        <dbReference type="EMBL" id="QXE26559.1"/>
    </source>
</evidence>
<dbReference type="Pfam" id="PF02518">
    <property type="entry name" value="HATPase_c"/>
    <property type="match status" value="1"/>
</dbReference>
<evidence type="ECO:0000256" key="9">
    <source>
        <dbReference type="SAM" id="Coils"/>
    </source>
</evidence>
<dbReference type="Gene3D" id="3.30.450.20">
    <property type="entry name" value="PAS domain"/>
    <property type="match status" value="1"/>
</dbReference>
<comment type="catalytic activity">
    <reaction evidence="1">
        <text>ATP + protein L-histidine = ADP + protein N-phospho-L-histidine.</text>
        <dbReference type="EC" id="2.7.13.3"/>
    </reaction>
</comment>
<dbReference type="SUPFAM" id="SSF55874">
    <property type="entry name" value="ATPase domain of HSP90 chaperone/DNA topoisomerase II/histidine kinase"/>
    <property type="match status" value="1"/>
</dbReference>
<dbReference type="InterPro" id="IPR036890">
    <property type="entry name" value="HATPase_C_sf"/>
</dbReference>
<dbReference type="InterPro" id="IPR004358">
    <property type="entry name" value="Sig_transdc_His_kin-like_C"/>
</dbReference>
<reference evidence="13" key="1">
    <citation type="submission" date="2017-04" db="EMBL/GenBank/DDBJ databases">
        <title>Genome deletions in a multicellular cyanobacterial endosymbiont for morphological adaptation in marine diatoms.</title>
        <authorList>
            <person name="Wang Y."/>
            <person name="Gao H."/>
            <person name="Li R."/>
            <person name="Xu X."/>
        </authorList>
    </citation>
    <scope>NUCLEOTIDE SEQUENCE</scope>
    <source>
        <strain evidence="13">FACHB 800</strain>
    </source>
</reference>
<evidence type="ECO:0000313" key="14">
    <source>
        <dbReference type="Proteomes" id="UP000683511"/>
    </source>
</evidence>
<keyword evidence="9" id="KW-0175">Coiled coil</keyword>
<dbReference type="InterPro" id="IPR001610">
    <property type="entry name" value="PAC"/>
</dbReference>
<proteinExistence type="predicted"/>
<dbReference type="CDD" id="cd00082">
    <property type="entry name" value="HisKA"/>
    <property type="match status" value="1"/>
</dbReference>
<dbReference type="GO" id="GO:0007234">
    <property type="term" value="P:osmosensory signaling via phosphorelay pathway"/>
    <property type="evidence" value="ECO:0007669"/>
    <property type="project" value="TreeGrafter"/>
</dbReference>
<keyword evidence="14" id="KW-1185">Reference proteome</keyword>